<keyword evidence="1" id="KW-0175">Coiled coil</keyword>
<reference evidence="2 3" key="1">
    <citation type="submission" date="2016-08" db="EMBL/GenBank/DDBJ databases">
        <title>New Insights into Marine Group III Euryarchaeota, from dark to light.</title>
        <authorList>
            <person name="Haro-Moreno J.M."/>
            <person name="Rodriguez-Valera F."/>
            <person name="Lopez-Garcia P."/>
            <person name="Moreira D."/>
            <person name="Martin-Cuadrado A.B."/>
        </authorList>
    </citation>
    <scope>NUCLEOTIDE SEQUENCE [LARGE SCALE GENOMIC DNA]</scope>
    <source>
        <strain evidence="2">CG-Bathy1</strain>
    </source>
</reference>
<dbReference type="Proteomes" id="UP000183815">
    <property type="component" value="Unassembled WGS sequence"/>
</dbReference>
<gene>
    <name evidence="2" type="ORF">BEU04_00340</name>
</gene>
<accession>A0A1J5U7N0</accession>
<name>A0A1J5U7N0_9ARCH</name>
<protein>
    <recommendedName>
        <fullName evidence="4">Methyltransferase type 11 domain-containing protein</fullName>
    </recommendedName>
</protein>
<evidence type="ECO:0000313" key="2">
    <source>
        <dbReference type="EMBL" id="OIR20294.1"/>
    </source>
</evidence>
<proteinExistence type="predicted"/>
<organism evidence="2 3">
    <name type="scientific">Marine Group III euryarchaeote CG-Bathy1</name>
    <dbReference type="NCBI Taxonomy" id="1889001"/>
    <lineage>
        <taxon>Archaea</taxon>
        <taxon>Methanobacteriati</taxon>
        <taxon>Thermoplasmatota</taxon>
        <taxon>Thermoplasmata</taxon>
        <taxon>Candidatus Thermoprofundales</taxon>
    </lineage>
</organism>
<feature type="coiled-coil region" evidence="1">
    <location>
        <begin position="19"/>
        <end position="46"/>
    </location>
</feature>
<dbReference type="EMBL" id="MIYU01000001">
    <property type="protein sequence ID" value="OIR20294.1"/>
    <property type="molecule type" value="Genomic_DNA"/>
</dbReference>
<dbReference type="AlphaFoldDB" id="A0A1J5U7N0"/>
<sequence>MSLKEYIENAIPWFRTGENSEYLDSKKDYQEQNKEINKRYEERRKDMNYYKDALNIIEEIKNENSSESIIDIGGWAGKFVSKTEIDEKVCLDIETKTESNDDVRNIIHDFLTWKPDKEYDIAICMQTLEHISDEKVGIFARKLFEVSNHVLISVPYMWKKGKCPNHLQDPVDENKIYGWMKRNPTKTHISTDKNMQRIICYYNESKKEMNN</sequence>
<evidence type="ECO:0000313" key="3">
    <source>
        <dbReference type="Proteomes" id="UP000183815"/>
    </source>
</evidence>
<comment type="caution">
    <text evidence="2">The sequence shown here is derived from an EMBL/GenBank/DDBJ whole genome shotgun (WGS) entry which is preliminary data.</text>
</comment>
<evidence type="ECO:0008006" key="4">
    <source>
        <dbReference type="Google" id="ProtNLM"/>
    </source>
</evidence>
<dbReference type="InterPro" id="IPR029063">
    <property type="entry name" value="SAM-dependent_MTases_sf"/>
</dbReference>
<evidence type="ECO:0000256" key="1">
    <source>
        <dbReference type="SAM" id="Coils"/>
    </source>
</evidence>
<dbReference type="Gene3D" id="3.40.50.150">
    <property type="entry name" value="Vaccinia Virus protein VP39"/>
    <property type="match status" value="1"/>
</dbReference>
<dbReference type="SUPFAM" id="SSF53335">
    <property type="entry name" value="S-adenosyl-L-methionine-dependent methyltransferases"/>
    <property type="match status" value="1"/>
</dbReference>